<evidence type="ECO:0000313" key="4">
    <source>
        <dbReference type="Proteomes" id="UP000823897"/>
    </source>
</evidence>
<evidence type="ECO:0000313" key="3">
    <source>
        <dbReference type="EMBL" id="HJD34384.1"/>
    </source>
</evidence>
<name>A0A9D2R2V1_9FIRM</name>
<keyword evidence="1" id="KW-0812">Transmembrane</keyword>
<sequence length="239" mass="25996">MKRFFTFFLTCILIAGLALPCYAASGYIEKKDGYTAGDVYARFIKNTQWEEASVVSGTAAVTTDDGYVVTVTGIPSEAVVLKVFSIPPSESSAREWMEGCIDGKYDIEAAFDIWFEDTNGNRIFADGVQISIKKCENDSILFSLSTAGQNKELESIKKNGVIQFTADGGSYYILAKPVSPDGMEGHDNAAVSDERDGADKTVALQTGDSSRIMAGVIFSVIAAIILANLILFRKRYKKQ</sequence>
<evidence type="ECO:0000256" key="1">
    <source>
        <dbReference type="SAM" id="Phobius"/>
    </source>
</evidence>
<keyword evidence="2" id="KW-0732">Signal</keyword>
<dbReference type="AlphaFoldDB" id="A0A9D2R2V1"/>
<comment type="caution">
    <text evidence="3">The sequence shown here is derived from an EMBL/GenBank/DDBJ whole genome shotgun (WGS) entry which is preliminary data.</text>
</comment>
<evidence type="ECO:0000256" key="2">
    <source>
        <dbReference type="SAM" id="SignalP"/>
    </source>
</evidence>
<reference evidence="3" key="1">
    <citation type="journal article" date="2021" name="PeerJ">
        <title>Extensive microbial diversity within the chicken gut microbiome revealed by metagenomics and culture.</title>
        <authorList>
            <person name="Gilroy R."/>
            <person name="Ravi A."/>
            <person name="Getino M."/>
            <person name="Pursley I."/>
            <person name="Horton D.L."/>
            <person name="Alikhan N.F."/>
            <person name="Baker D."/>
            <person name="Gharbi K."/>
            <person name="Hall N."/>
            <person name="Watson M."/>
            <person name="Adriaenssens E.M."/>
            <person name="Foster-Nyarko E."/>
            <person name="Jarju S."/>
            <person name="Secka A."/>
            <person name="Antonio M."/>
            <person name="Oren A."/>
            <person name="Chaudhuri R.R."/>
            <person name="La Ragione R."/>
            <person name="Hildebrand F."/>
            <person name="Pallen M.J."/>
        </authorList>
    </citation>
    <scope>NUCLEOTIDE SEQUENCE</scope>
    <source>
        <strain evidence="3">ChiGjej3B3-11674</strain>
    </source>
</reference>
<gene>
    <name evidence="3" type="ORF">H9911_07600</name>
</gene>
<feature type="signal peptide" evidence="2">
    <location>
        <begin position="1"/>
        <end position="23"/>
    </location>
</feature>
<feature type="transmembrane region" description="Helical" evidence="1">
    <location>
        <begin position="212"/>
        <end position="232"/>
    </location>
</feature>
<organism evidence="3 4">
    <name type="scientific">Candidatus Mediterraneibacter tabaqchaliae</name>
    <dbReference type="NCBI Taxonomy" id="2838689"/>
    <lineage>
        <taxon>Bacteria</taxon>
        <taxon>Bacillati</taxon>
        <taxon>Bacillota</taxon>
        <taxon>Clostridia</taxon>
        <taxon>Lachnospirales</taxon>
        <taxon>Lachnospiraceae</taxon>
        <taxon>Mediterraneibacter</taxon>
    </lineage>
</organism>
<keyword evidence="1" id="KW-0472">Membrane</keyword>
<feature type="chain" id="PRO_5038483774" evidence="2">
    <location>
        <begin position="24"/>
        <end position="239"/>
    </location>
</feature>
<accession>A0A9D2R2V1</accession>
<dbReference type="EMBL" id="DWUV01000139">
    <property type="protein sequence ID" value="HJD34384.1"/>
    <property type="molecule type" value="Genomic_DNA"/>
</dbReference>
<dbReference type="Proteomes" id="UP000823897">
    <property type="component" value="Unassembled WGS sequence"/>
</dbReference>
<protein>
    <submittedName>
        <fullName evidence="3">Uncharacterized protein</fullName>
    </submittedName>
</protein>
<reference evidence="3" key="2">
    <citation type="submission" date="2021-04" db="EMBL/GenBank/DDBJ databases">
        <authorList>
            <person name="Gilroy R."/>
        </authorList>
    </citation>
    <scope>NUCLEOTIDE SEQUENCE</scope>
    <source>
        <strain evidence="3">ChiGjej3B3-11674</strain>
    </source>
</reference>
<keyword evidence="1" id="KW-1133">Transmembrane helix</keyword>
<proteinExistence type="predicted"/>